<dbReference type="Proteomes" id="UP001153076">
    <property type="component" value="Unassembled WGS sequence"/>
</dbReference>
<keyword evidence="2" id="KW-0446">Lipid-binding</keyword>
<dbReference type="SMART" id="SM00499">
    <property type="entry name" value="AAI"/>
    <property type="match status" value="1"/>
</dbReference>
<dbReference type="EMBL" id="JAKOGI010000300">
    <property type="protein sequence ID" value="KAJ8437423.1"/>
    <property type="molecule type" value="Genomic_DNA"/>
</dbReference>
<protein>
    <recommendedName>
        <fullName evidence="2">Non-specific lipid-transfer protein</fullName>
    </recommendedName>
</protein>
<feature type="domain" description="Bifunctional inhibitor/plant lipid transfer protein/seed storage helical" evidence="4">
    <location>
        <begin position="30"/>
        <end position="111"/>
    </location>
</feature>
<feature type="chain" id="PRO_5040517600" description="Non-specific lipid-transfer protein" evidence="3">
    <location>
        <begin position="28"/>
        <end position="155"/>
    </location>
</feature>
<evidence type="ECO:0000259" key="4">
    <source>
        <dbReference type="SMART" id="SM00499"/>
    </source>
</evidence>
<dbReference type="GO" id="GO:0008289">
    <property type="term" value="F:lipid binding"/>
    <property type="evidence" value="ECO:0007669"/>
    <property type="project" value="UniProtKB-KW"/>
</dbReference>
<evidence type="ECO:0000256" key="3">
    <source>
        <dbReference type="SAM" id="SignalP"/>
    </source>
</evidence>
<comment type="similarity">
    <text evidence="1 2">Belongs to the plant LTP family.</text>
</comment>
<feature type="signal peptide" evidence="3">
    <location>
        <begin position="1"/>
        <end position="27"/>
    </location>
</feature>
<keyword evidence="6" id="KW-1185">Reference proteome</keyword>
<comment type="caution">
    <text evidence="5">The sequence shown here is derived from an EMBL/GenBank/DDBJ whole genome shotgun (WGS) entry which is preliminary data.</text>
</comment>
<accession>A0A9Q1K621</accession>
<dbReference type="InterPro" id="IPR036312">
    <property type="entry name" value="Bifun_inhib/LTP/seed_sf"/>
</dbReference>
<dbReference type="CDD" id="cd01960">
    <property type="entry name" value="nsLTP1"/>
    <property type="match status" value="1"/>
</dbReference>
<evidence type="ECO:0000313" key="5">
    <source>
        <dbReference type="EMBL" id="KAJ8437423.1"/>
    </source>
</evidence>
<dbReference type="GO" id="GO:0006869">
    <property type="term" value="P:lipid transport"/>
    <property type="evidence" value="ECO:0007669"/>
    <property type="project" value="InterPro"/>
</dbReference>
<keyword evidence="3" id="KW-0732">Signal</keyword>
<evidence type="ECO:0000313" key="6">
    <source>
        <dbReference type="Proteomes" id="UP001153076"/>
    </source>
</evidence>
<dbReference type="Gene3D" id="1.10.110.10">
    <property type="entry name" value="Plant lipid-transfer and hydrophobic proteins"/>
    <property type="match status" value="1"/>
</dbReference>
<evidence type="ECO:0000256" key="1">
    <source>
        <dbReference type="ARBA" id="ARBA00009748"/>
    </source>
</evidence>
<gene>
    <name evidence="5" type="ORF">Cgig2_031944</name>
</gene>
<comment type="function">
    <text evidence="2">Plant non-specific lipid-transfer proteins transfer phospholipids as well as galactolipids across membranes. May play a role in wax or cutin deposition in the cell walls of expanding epidermal cells and certain secretory tissues.</text>
</comment>
<dbReference type="Pfam" id="PF00234">
    <property type="entry name" value="Tryp_alpha_amyl"/>
    <property type="match status" value="1"/>
</dbReference>
<sequence length="155" mass="16457">MASSKTLVNAALLIFLAIAVAAPQAQAMNCGQVVQRLLPCLGYLRNGGAASPACCNGVRSLNSEVRNTPDRQQVCVCFKQAIPAYGINYGFANSMPGKCGVNLGITKSMDCSRYASVQSAAGCLRAGSVRLYEQLKVTLTSYLHKLQGALKHDEQ</sequence>
<dbReference type="AlphaFoldDB" id="A0A9Q1K621"/>
<dbReference type="SUPFAM" id="SSF47699">
    <property type="entry name" value="Bifunctional inhibitor/lipid-transfer protein/seed storage 2S albumin"/>
    <property type="match status" value="1"/>
</dbReference>
<dbReference type="InterPro" id="IPR016140">
    <property type="entry name" value="Bifunc_inhib/LTP/seed_store"/>
</dbReference>
<organism evidence="5 6">
    <name type="scientific">Carnegiea gigantea</name>
    <dbReference type="NCBI Taxonomy" id="171969"/>
    <lineage>
        <taxon>Eukaryota</taxon>
        <taxon>Viridiplantae</taxon>
        <taxon>Streptophyta</taxon>
        <taxon>Embryophyta</taxon>
        <taxon>Tracheophyta</taxon>
        <taxon>Spermatophyta</taxon>
        <taxon>Magnoliopsida</taxon>
        <taxon>eudicotyledons</taxon>
        <taxon>Gunneridae</taxon>
        <taxon>Pentapetalae</taxon>
        <taxon>Caryophyllales</taxon>
        <taxon>Cactineae</taxon>
        <taxon>Cactaceae</taxon>
        <taxon>Cactoideae</taxon>
        <taxon>Echinocereeae</taxon>
        <taxon>Carnegiea</taxon>
    </lineage>
</organism>
<evidence type="ECO:0000256" key="2">
    <source>
        <dbReference type="RuleBase" id="RU000628"/>
    </source>
</evidence>
<dbReference type="PRINTS" id="PR00382">
    <property type="entry name" value="LIPIDTRNSFER"/>
</dbReference>
<dbReference type="PANTHER" id="PTHR33076">
    <property type="entry name" value="NON-SPECIFIC LIPID-TRANSFER PROTEIN 2-RELATED"/>
    <property type="match status" value="1"/>
</dbReference>
<dbReference type="InterPro" id="IPR000528">
    <property type="entry name" value="Plant_nsLTP"/>
</dbReference>
<proteinExistence type="inferred from homology"/>
<dbReference type="OrthoDB" id="1890443at2759"/>
<keyword evidence="2" id="KW-0813">Transport</keyword>
<name>A0A9Q1K621_9CARY</name>
<reference evidence="5" key="1">
    <citation type="submission" date="2022-04" db="EMBL/GenBank/DDBJ databases">
        <title>Carnegiea gigantea Genome sequencing and assembly v2.</title>
        <authorList>
            <person name="Copetti D."/>
            <person name="Sanderson M.J."/>
            <person name="Burquez A."/>
            <person name="Wojciechowski M.F."/>
        </authorList>
    </citation>
    <scope>NUCLEOTIDE SEQUENCE</scope>
    <source>
        <strain evidence="5">SGP5-SGP5p</strain>
        <tissue evidence="5">Aerial part</tissue>
    </source>
</reference>